<organism evidence="2 3">
    <name type="scientific">Pythium insidiosum</name>
    <name type="common">Pythiosis disease agent</name>
    <dbReference type="NCBI Taxonomy" id="114742"/>
    <lineage>
        <taxon>Eukaryota</taxon>
        <taxon>Sar</taxon>
        <taxon>Stramenopiles</taxon>
        <taxon>Oomycota</taxon>
        <taxon>Peronosporomycetes</taxon>
        <taxon>Pythiales</taxon>
        <taxon>Pythiaceae</taxon>
        <taxon>Pythium</taxon>
    </lineage>
</organism>
<sequence>MRSPFAPLELSAFEDAQLEHLATTLVEDFLDEHDRFHLLTEIDVQRQWRLVQTRKNISVYRRRWASHERHQDLDQEPPQLLARGFINADLDDVMYASVAPSNDTSRVKLAAMGGNEIAGSLLHTVTPPTPQSPFRSTSIKWMVRCRSSRLDSVVRKRDFVLLEATGVLTRARGDRVGYHLSHSVEFAQTPELTRRSIVRAKASFCQFFKEVAPSKVEVWGTGTIDLRGGVWPSVALNVAARMVLAICDLPEFALTKKLAYVLECRRRLEADAISCLESRPSTSTHAAVCAICHAAPSPILRWRRLLRCHVCDARCCSKCVTSATVFHLQSDRQHVQRETLRCCVSCLTIAQDENAFLVASQELQVPRFSSSIRSPRESTLDDMASVSQSAEPENDDASDASPRDGSGGSRRPSCARSTQQSARRLVQLFSPSSLAKQQLGRVRACSTESSSTLSCSVSTLSCTSTTVASLSVRRRPSDDEKPVDVGIARAQEDGDVDEELASILDSDRPWHSTSAATGPAASTRPMRRFNFFEAMARLQAVADATYLEQRQLNAEMDALNRRRMR</sequence>
<dbReference type="InterPro" id="IPR052727">
    <property type="entry name" value="Rab4/Rab5_effector"/>
</dbReference>
<dbReference type="AlphaFoldDB" id="A0AAD5Q6T0"/>
<gene>
    <name evidence="2" type="ORF">P43SY_009398</name>
</gene>
<dbReference type="Gene3D" id="3.30.530.20">
    <property type="match status" value="1"/>
</dbReference>
<proteinExistence type="predicted"/>
<accession>A0AAD5Q6T0</accession>
<keyword evidence="3" id="KW-1185">Reference proteome</keyword>
<dbReference type="Proteomes" id="UP001209570">
    <property type="component" value="Unassembled WGS sequence"/>
</dbReference>
<evidence type="ECO:0000313" key="2">
    <source>
        <dbReference type="EMBL" id="KAJ0397116.1"/>
    </source>
</evidence>
<protein>
    <recommendedName>
        <fullName evidence="4">FYVE-type domain-containing protein</fullName>
    </recommendedName>
</protein>
<evidence type="ECO:0000313" key="3">
    <source>
        <dbReference type="Proteomes" id="UP001209570"/>
    </source>
</evidence>
<dbReference type="EMBL" id="JAKCXM010000266">
    <property type="protein sequence ID" value="KAJ0397116.1"/>
    <property type="molecule type" value="Genomic_DNA"/>
</dbReference>
<dbReference type="PANTHER" id="PTHR13510:SF44">
    <property type="entry name" value="RABENOSYN-5"/>
    <property type="match status" value="1"/>
</dbReference>
<dbReference type="InterPro" id="IPR023393">
    <property type="entry name" value="START-like_dom_sf"/>
</dbReference>
<comment type="caution">
    <text evidence="2">The sequence shown here is derived from an EMBL/GenBank/DDBJ whole genome shotgun (WGS) entry which is preliminary data.</text>
</comment>
<evidence type="ECO:0000256" key="1">
    <source>
        <dbReference type="SAM" id="MobiDB-lite"/>
    </source>
</evidence>
<evidence type="ECO:0008006" key="4">
    <source>
        <dbReference type="Google" id="ProtNLM"/>
    </source>
</evidence>
<name>A0AAD5Q6T0_PYTIN</name>
<dbReference type="PANTHER" id="PTHR13510">
    <property type="entry name" value="FYVE-FINGER-CONTAINING RAB5 EFFECTOR PROTEIN RABENOSYN-5-RELATED"/>
    <property type="match status" value="1"/>
</dbReference>
<feature type="region of interest" description="Disordered" evidence="1">
    <location>
        <begin position="370"/>
        <end position="417"/>
    </location>
</feature>
<reference evidence="2" key="1">
    <citation type="submission" date="2021-12" db="EMBL/GenBank/DDBJ databases">
        <title>Prjna785345.</title>
        <authorList>
            <person name="Rujirawat T."/>
            <person name="Krajaejun T."/>
        </authorList>
    </citation>
    <scope>NUCLEOTIDE SEQUENCE</scope>
    <source>
        <strain evidence="2">Pi057C3</strain>
    </source>
</reference>